<evidence type="ECO:0008006" key="4">
    <source>
        <dbReference type="Google" id="ProtNLM"/>
    </source>
</evidence>
<gene>
    <name evidence="2" type="ORF">HD593_010431</name>
</gene>
<sequence>MKKALAAAVAAATLLGAAPAQAAAPDPVRAVKKQLVVGHGVKISEVLSSEVKGKKEVYFETAGTFGFGTSGVVAADMTIRSTVVSKKPTTVRVLMVGKHIYMRSDALREDLPEGKTWVHMEDSENWRTPSAHPVDIFRPPQLKGLLSHAKSVRNGVYRGTVTGKQGHQISGGEITGTFDYRLSTASTGLPTRLHTTVKSVLSGMLQHTDTRYSAWGHSVTITEPPEHEVAAMDEFPDSSSEELQEYLEIADDTVASIRR</sequence>
<dbReference type="EMBL" id="JACHMI010000001">
    <property type="protein sequence ID" value="MBB6555636.1"/>
    <property type="molecule type" value="Genomic_DNA"/>
</dbReference>
<proteinExistence type="predicted"/>
<feature type="signal peptide" evidence="1">
    <location>
        <begin position="1"/>
        <end position="22"/>
    </location>
</feature>
<protein>
    <recommendedName>
        <fullName evidence="4">LppX_LprAFG lipoprotein</fullName>
    </recommendedName>
</protein>
<evidence type="ECO:0000256" key="1">
    <source>
        <dbReference type="SAM" id="SignalP"/>
    </source>
</evidence>
<comment type="caution">
    <text evidence="2">The sequence shown here is derived from an EMBL/GenBank/DDBJ whole genome shotgun (WGS) entry which is preliminary data.</text>
</comment>
<dbReference type="Proteomes" id="UP000565579">
    <property type="component" value="Unassembled WGS sequence"/>
</dbReference>
<accession>A0A7X0P5S5</accession>
<organism evidence="2 3">
    <name type="scientific">Nonomuraea rubra</name>
    <dbReference type="NCBI Taxonomy" id="46180"/>
    <lineage>
        <taxon>Bacteria</taxon>
        <taxon>Bacillati</taxon>
        <taxon>Actinomycetota</taxon>
        <taxon>Actinomycetes</taxon>
        <taxon>Streptosporangiales</taxon>
        <taxon>Streptosporangiaceae</taxon>
        <taxon>Nonomuraea</taxon>
    </lineage>
</organism>
<evidence type="ECO:0000313" key="3">
    <source>
        <dbReference type="Proteomes" id="UP000565579"/>
    </source>
</evidence>
<dbReference type="Gene3D" id="2.50.20.20">
    <property type="match status" value="1"/>
</dbReference>
<dbReference type="RefSeq" id="WP_185110200.1">
    <property type="nucleotide sequence ID" value="NZ_BAAAXY010000251.1"/>
</dbReference>
<name>A0A7X0P5S5_9ACTN</name>
<dbReference type="AlphaFoldDB" id="A0A7X0P5S5"/>
<keyword evidence="1" id="KW-0732">Signal</keyword>
<keyword evidence="3" id="KW-1185">Reference proteome</keyword>
<evidence type="ECO:0000313" key="2">
    <source>
        <dbReference type="EMBL" id="MBB6555636.1"/>
    </source>
</evidence>
<reference evidence="2 3" key="1">
    <citation type="submission" date="2020-08" db="EMBL/GenBank/DDBJ databases">
        <title>Sequencing the genomes of 1000 actinobacteria strains.</title>
        <authorList>
            <person name="Klenk H.-P."/>
        </authorList>
    </citation>
    <scope>NUCLEOTIDE SEQUENCE [LARGE SCALE GENOMIC DNA]</scope>
    <source>
        <strain evidence="2 3">DSM 43768</strain>
    </source>
</reference>
<feature type="chain" id="PRO_5031111204" description="LppX_LprAFG lipoprotein" evidence="1">
    <location>
        <begin position="23"/>
        <end position="259"/>
    </location>
</feature>